<dbReference type="Pfam" id="PF00009">
    <property type="entry name" value="GTP_EFTU"/>
    <property type="match status" value="1"/>
</dbReference>
<organism evidence="4">
    <name type="scientific">hydrothermal vent metagenome</name>
    <dbReference type="NCBI Taxonomy" id="652676"/>
    <lineage>
        <taxon>unclassified sequences</taxon>
        <taxon>metagenomes</taxon>
        <taxon>ecological metagenomes</taxon>
    </lineage>
</organism>
<feature type="non-terminal residue" evidence="4">
    <location>
        <position position="390"/>
    </location>
</feature>
<dbReference type="PANTHER" id="PTHR43261">
    <property type="entry name" value="TRANSLATION ELONGATION FACTOR G-RELATED"/>
    <property type="match status" value="1"/>
</dbReference>
<dbReference type="GO" id="GO:0003746">
    <property type="term" value="F:translation elongation factor activity"/>
    <property type="evidence" value="ECO:0007669"/>
    <property type="project" value="UniProtKB-KW"/>
</dbReference>
<evidence type="ECO:0000256" key="1">
    <source>
        <dbReference type="ARBA" id="ARBA00022741"/>
    </source>
</evidence>
<evidence type="ECO:0000259" key="3">
    <source>
        <dbReference type="PROSITE" id="PS51722"/>
    </source>
</evidence>
<dbReference type="InterPro" id="IPR053905">
    <property type="entry name" value="EF-G-like_DII"/>
</dbReference>
<gene>
    <name evidence="4" type="ORF">MNBD_PLANCTO03-1282</name>
</gene>
<dbReference type="GO" id="GO:0032790">
    <property type="term" value="P:ribosome disassembly"/>
    <property type="evidence" value="ECO:0007669"/>
    <property type="project" value="TreeGrafter"/>
</dbReference>
<keyword evidence="2" id="KW-0342">GTP-binding</keyword>
<feature type="domain" description="Tr-type G" evidence="3">
    <location>
        <begin position="7"/>
        <end position="267"/>
    </location>
</feature>
<dbReference type="InterPro" id="IPR009000">
    <property type="entry name" value="Transl_B-barrel_sf"/>
</dbReference>
<dbReference type="EMBL" id="UOGK01000198">
    <property type="protein sequence ID" value="VAX39104.1"/>
    <property type="molecule type" value="Genomic_DNA"/>
</dbReference>
<dbReference type="AlphaFoldDB" id="A0A3B1DSH4"/>
<dbReference type="Gene3D" id="2.40.30.10">
    <property type="entry name" value="Translation factors"/>
    <property type="match status" value="1"/>
</dbReference>
<dbReference type="CDD" id="cd04170">
    <property type="entry name" value="EF-G_bact"/>
    <property type="match status" value="1"/>
</dbReference>
<sequence length="390" mass="42071">MAVRNPAAIRNVALAGIAGGGKTTLTERLLFTTGATTRMGTVEDGNTVSDWTKEEQDHHHSLRPSVIHFEHEGHLVNIVDTPGLSDFIGHAIASFPAVETVGIVIDAGRGVETTTRRLMQIAAERNLPRVIIINKIDEAQVNLEELTESIRERLGSACVPINLPAAGRESVINVFDSHDDNAATEFSSVEDAHTAIVEQVVEVDEALMEEYLEAGDPDALDKGKVHAAFEQALREGHLIPICYVSAKTGAGIDQLLHVFASLLPSPLEGNPRTFITEDGSEMQAEPDADKPTIAHVFSIASDPFVGKLGYFKIHQGTLKSKSEIHIGDQKKAIRISHVLRPQGKENAETDAMGPGEIGVIAKVDDVGFDSLLHQGHDLDGLHLKPLPLPK</sequence>
<dbReference type="PROSITE" id="PS51722">
    <property type="entry name" value="G_TR_2"/>
    <property type="match status" value="1"/>
</dbReference>
<dbReference type="NCBIfam" id="TIGR00231">
    <property type="entry name" value="small_GTP"/>
    <property type="match status" value="1"/>
</dbReference>
<dbReference type="SUPFAM" id="SSF52540">
    <property type="entry name" value="P-loop containing nucleoside triphosphate hydrolases"/>
    <property type="match status" value="1"/>
</dbReference>
<keyword evidence="4" id="KW-0648">Protein biosynthesis</keyword>
<keyword evidence="1" id="KW-0547">Nucleotide-binding</keyword>
<dbReference type="SUPFAM" id="SSF50447">
    <property type="entry name" value="Translation proteins"/>
    <property type="match status" value="1"/>
</dbReference>
<evidence type="ECO:0000256" key="2">
    <source>
        <dbReference type="ARBA" id="ARBA00023134"/>
    </source>
</evidence>
<proteinExistence type="predicted"/>
<dbReference type="GO" id="GO:0003924">
    <property type="term" value="F:GTPase activity"/>
    <property type="evidence" value="ECO:0007669"/>
    <property type="project" value="InterPro"/>
</dbReference>
<reference evidence="4" key="1">
    <citation type="submission" date="2018-06" db="EMBL/GenBank/DDBJ databases">
        <authorList>
            <person name="Zhirakovskaya E."/>
        </authorList>
    </citation>
    <scope>NUCLEOTIDE SEQUENCE</scope>
</reference>
<dbReference type="Gene3D" id="3.40.50.300">
    <property type="entry name" value="P-loop containing nucleotide triphosphate hydrolases"/>
    <property type="match status" value="1"/>
</dbReference>
<accession>A0A3B1DSH4</accession>
<protein>
    <submittedName>
        <fullName evidence="4">Elongation factor G-like protein TM_1651</fullName>
    </submittedName>
</protein>
<dbReference type="Pfam" id="PF22042">
    <property type="entry name" value="EF-G_D2"/>
    <property type="match status" value="1"/>
</dbReference>
<dbReference type="InterPro" id="IPR000795">
    <property type="entry name" value="T_Tr_GTP-bd_dom"/>
</dbReference>
<evidence type="ECO:0000313" key="4">
    <source>
        <dbReference type="EMBL" id="VAX39104.1"/>
    </source>
</evidence>
<name>A0A3B1DSH4_9ZZZZ</name>
<dbReference type="PANTHER" id="PTHR43261:SF6">
    <property type="entry name" value="ELONGATION FACTOR G-LIKE PROTEIN"/>
    <property type="match status" value="1"/>
</dbReference>
<keyword evidence="4" id="KW-0251">Elongation factor</keyword>
<dbReference type="GO" id="GO:0005525">
    <property type="term" value="F:GTP binding"/>
    <property type="evidence" value="ECO:0007669"/>
    <property type="project" value="UniProtKB-KW"/>
</dbReference>
<dbReference type="InterPro" id="IPR027417">
    <property type="entry name" value="P-loop_NTPase"/>
</dbReference>
<dbReference type="InterPro" id="IPR005225">
    <property type="entry name" value="Small_GTP-bd"/>
</dbReference>